<accession>A0A810KZI9</accession>
<dbReference type="InterPro" id="IPR046253">
    <property type="entry name" value="DUF6286"/>
</dbReference>
<evidence type="ECO:0000256" key="1">
    <source>
        <dbReference type="SAM" id="Phobius"/>
    </source>
</evidence>
<reference evidence="3" key="1">
    <citation type="submission" date="2020-08" db="EMBL/GenBank/DDBJ databases">
        <title>Whole genome shotgun sequence of Actinocatenispora sera NBRC 101916.</title>
        <authorList>
            <person name="Komaki H."/>
            <person name="Tamura T."/>
        </authorList>
    </citation>
    <scope>NUCLEOTIDE SEQUENCE</scope>
    <source>
        <strain evidence="3">NBRC 101916</strain>
    </source>
</reference>
<evidence type="ECO:0000259" key="2">
    <source>
        <dbReference type="Pfam" id="PF19803"/>
    </source>
</evidence>
<organism evidence="3 4">
    <name type="scientific">Actinocatenispora sera</name>
    <dbReference type="NCBI Taxonomy" id="390989"/>
    <lineage>
        <taxon>Bacteria</taxon>
        <taxon>Bacillati</taxon>
        <taxon>Actinomycetota</taxon>
        <taxon>Actinomycetes</taxon>
        <taxon>Micromonosporales</taxon>
        <taxon>Micromonosporaceae</taxon>
        <taxon>Actinocatenispora</taxon>
    </lineage>
</organism>
<feature type="transmembrane region" description="Helical" evidence="1">
    <location>
        <begin position="56"/>
        <end position="75"/>
    </location>
</feature>
<keyword evidence="4" id="KW-1185">Reference proteome</keyword>
<feature type="domain" description="DUF6286" evidence="2">
    <location>
        <begin position="67"/>
        <end position="173"/>
    </location>
</feature>
<gene>
    <name evidence="3" type="ORF">Asera_24650</name>
</gene>
<evidence type="ECO:0000313" key="3">
    <source>
        <dbReference type="EMBL" id="BCJ28357.1"/>
    </source>
</evidence>
<proteinExistence type="predicted"/>
<dbReference type="AlphaFoldDB" id="A0A810KZI9"/>
<keyword evidence="1" id="KW-0472">Membrane</keyword>
<dbReference type="KEGG" id="aser:Asera_24650"/>
<evidence type="ECO:0000313" key="4">
    <source>
        <dbReference type="Proteomes" id="UP000680750"/>
    </source>
</evidence>
<dbReference type="RefSeq" id="WP_051802119.1">
    <property type="nucleotide sequence ID" value="NZ_AP023354.1"/>
</dbReference>
<dbReference type="EMBL" id="AP023354">
    <property type="protein sequence ID" value="BCJ28357.1"/>
    <property type="molecule type" value="Genomic_DNA"/>
</dbReference>
<keyword evidence="1" id="KW-0812">Transmembrane</keyword>
<sequence length="179" mass="19775">MRLVNRLLAVVLGLALLAGGLLLAAEAVLAAAGRRPWLVRFDTWLGPLQRATLGDPIVRSIALAVAALGLLLLILQVRPWAPRLLAIRRRTGVEPVHWSVYRRSVERELCAAVDTVAGVTETTARLRGKRSRWRLTVSPRGRADSRTQVREVVAGQLDRIAAPLPVKLRVSMRRPRRVA</sequence>
<protein>
    <recommendedName>
        <fullName evidence="2">DUF6286 domain-containing protein</fullName>
    </recommendedName>
</protein>
<keyword evidence="1" id="KW-1133">Transmembrane helix</keyword>
<dbReference type="Proteomes" id="UP000680750">
    <property type="component" value="Chromosome"/>
</dbReference>
<name>A0A810KZI9_9ACTN</name>
<dbReference type="Pfam" id="PF19803">
    <property type="entry name" value="DUF6286"/>
    <property type="match status" value="1"/>
</dbReference>